<organism evidence="1 2">
    <name type="scientific">Chitinophaga pollutisoli</name>
    <dbReference type="NCBI Taxonomy" id="3133966"/>
    <lineage>
        <taxon>Bacteria</taxon>
        <taxon>Pseudomonadati</taxon>
        <taxon>Bacteroidota</taxon>
        <taxon>Chitinophagia</taxon>
        <taxon>Chitinophagales</taxon>
        <taxon>Chitinophagaceae</taxon>
        <taxon>Chitinophaga</taxon>
    </lineage>
</organism>
<reference evidence="2" key="1">
    <citation type="submission" date="2024-03" db="EMBL/GenBank/DDBJ databases">
        <title>Chitinophaga horti sp. nov., isolated from garden soil.</title>
        <authorList>
            <person name="Lee D.S."/>
            <person name="Han D.M."/>
            <person name="Baek J.H."/>
            <person name="Choi D.G."/>
            <person name="Jeon J.H."/>
            <person name="Jeon C.O."/>
        </authorList>
    </citation>
    <scope>NUCLEOTIDE SEQUENCE [LARGE SCALE GENOMIC DNA]</scope>
    <source>
        <strain evidence="2">GPA1</strain>
    </source>
</reference>
<sequence>MDYCFPIPTVSNELPAMTNLPAYPDFTVTLSGEHWRQAEFVNISKLKIVGAEVDEIKEIHINHSRELAEGIRAFGQVHIRKAIGAPELFIPLFEMRSFLNSDSLGAIAINDQPGFVKNGFAITSRGGCYYGTEENGIIKSLALCDPNPRAEYEVPRIVRYFSLVFVDWCECIIHTP</sequence>
<accession>A0ABZ2YI66</accession>
<dbReference type="EMBL" id="CP149822">
    <property type="protein sequence ID" value="WZN39057.1"/>
    <property type="molecule type" value="Genomic_DNA"/>
</dbReference>
<proteinExistence type="predicted"/>
<protein>
    <submittedName>
        <fullName evidence="1">Uncharacterized protein</fullName>
    </submittedName>
</protein>
<gene>
    <name evidence="1" type="ORF">WJU16_13700</name>
</gene>
<dbReference type="Proteomes" id="UP001485459">
    <property type="component" value="Chromosome"/>
</dbReference>
<evidence type="ECO:0000313" key="2">
    <source>
        <dbReference type="Proteomes" id="UP001485459"/>
    </source>
</evidence>
<dbReference type="RefSeq" id="WP_341834064.1">
    <property type="nucleotide sequence ID" value="NZ_CP149822.1"/>
</dbReference>
<evidence type="ECO:0000313" key="1">
    <source>
        <dbReference type="EMBL" id="WZN39057.1"/>
    </source>
</evidence>
<keyword evidence="2" id="KW-1185">Reference proteome</keyword>
<name>A0ABZ2YI66_9BACT</name>